<dbReference type="EMBL" id="CAJZAI010000014">
    <property type="protein sequence ID" value="CAG9181185.1"/>
    <property type="molecule type" value="Genomic_DNA"/>
</dbReference>
<comment type="caution">
    <text evidence="3">The sequence shown here is derived from an EMBL/GenBank/DDBJ whole genome shotgun (WGS) entry which is preliminary data.</text>
</comment>
<dbReference type="RefSeq" id="WP_224081903.1">
    <property type="nucleotide sequence ID" value="NZ_CAJZAI010000014.1"/>
</dbReference>
<protein>
    <recommendedName>
        <fullName evidence="5">Polymer-forming cytoskeletal protein</fullName>
    </recommendedName>
</protein>
<organism evidence="3 4">
    <name type="scientific">Cupriavidus laharis</name>
    <dbReference type="NCBI Taxonomy" id="151654"/>
    <lineage>
        <taxon>Bacteria</taxon>
        <taxon>Pseudomonadati</taxon>
        <taxon>Pseudomonadota</taxon>
        <taxon>Betaproteobacteria</taxon>
        <taxon>Burkholderiales</taxon>
        <taxon>Burkholderiaceae</taxon>
        <taxon>Cupriavidus</taxon>
    </lineage>
</organism>
<keyword evidence="2" id="KW-0732">Signal</keyword>
<evidence type="ECO:0000256" key="2">
    <source>
        <dbReference type="SAM" id="SignalP"/>
    </source>
</evidence>
<name>A0ABM8XLU5_9BURK</name>
<feature type="chain" id="PRO_5046335766" description="Polymer-forming cytoskeletal protein" evidence="2">
    <location>
        <begin position="35"/>
        <end position="143"/>
    </location>
</feature>
<dbReference type="Proteomes" id="UP000727654">
    <property type="component" value="Unassembled WGS sequence"/>
</dbReference>
<proteinExistence type="predicted"/>
<gene>
    <name evidence="3" type="ORF">LMG23992_04434</name>
</gene>
<feature type="compositionally biased region" description="Basic and acidic residues" evidence="1">
    <location>
        <begin position="134"/>
        <end position="143"/>
    </location>
</feature>
<feature type="region of interest" description="Disordered" evidence="1">
    <location>
        <begin position="123"/>
        <end position="143"/>
    </location>
</feature>
<evidence type="ECO:0000313" key="4">
    <source>
        <dbReference type="Proteomes" id="UP000727654"/>
    </source>
</evidence>
<reference evidence="3 4" key="1">
    <citation type="submission" date="2021-08" db="EMBL/GenBank/DDBJ databases">
        <authorList>
            <person name="Peeters C."/>
        </authorList>
    </citation>
    <scope>NUCLEOTIDE SEQUENCE [LARGE SCALE GENOMIC DNA]</scope>
    <source>
        <strain evidence="3 4">LMG 23992</strain>
    </source>
</reference>
<sequence length="143" mass="14551">MGTAHPQMRARHARAAGIGLLAAMVLCAAGPLHAQPQESGSITVGGSAHVRGPVVVHGTLIVAGRVHARGPLTAAYFSGPATARGLPYAAGYLKVFNGPLTVHGSMVVKGDLEVDGPLTVDGPLEANGGIDADGPMRERDYAR</sequence>
<feature type="signal peptide" evidence="2">
    <location>
        <begin position="1"/>
        <end position="34"/>
    </location>
</feature>
<evidence type="ECO:0008006" key="5">
    <source>
        <dbReference type="Google" id="ProtNLM"/>
    </source>
</evidence>
<accession>A0ABM8XLU5</accession>
<evidence type="ECO:0000313" key="3">
    <source>
        <dbReference type="EMBL" id="CAG9181185.1"/>
    </source>
</evidence>
<evidence type="ECO:0000256" key="1">
    <source>
        <dbReference type="SAM" id="MobiDB-lite"/>
    </source>
</evidence>
<keyword evidence="4" id="KW-1185">Reference proteome</keyword>